<dbReference type="Proteomes" id="UP000002748">
    <property type="component" value="Unassembled WGS sequence"/>
</dbReference>
<keyword evidence="1" id="KW-0175">Coiled coil</keyword>
<reference evidence="3 4" key="1">
    <citation type="journal article" date="2012" name="Eukaryot. Cell">
        <title>Draft genome sequence of CBS 2479, the standard type strain of Trichosporon asahii.</title>
        <authorList>
            <person name="Yang R.Y."/>
            <person name="Li H.T."/>
            <person name="Zhu H."/>
            <person name="Zhou G.P."/>
            <person name="Wang M."/>
            <person name="Wang L."/>
        </authorList>
    </citation>
    <scope>NUCLEOTIDE SEQUENCE [LARGE SCALE GENOMIC DNA]</scope>
    <source>
        <strain evidence="4">ATCC 90039 / CBS 2479 / JCM 2466 / KCTC 7840 / NCYC 2677 / UAMH 7654</strain>
    </source>
</reference>
<evidence type="ECO:0000313" key="4">
    <source>
        <dbReference type="Proteomes" id="UP000002748"/>
    </source>
</evidence>
<accession>J5SNF4</accession>
<feature type="region of interest" description="Disordered" evidence="2">
    <location>
        <begin position="190"/>
        <end position="246"/>
    </location>
</feature>
<dbReference type="RefSeq" id="XP_014178501.1">
    <property type="nucleotide sequence ID" value="XM_014323026.1"/>
</dbReference>
<dbReference type="GeneID" id="25988300"/>
<evidence type="ECO:0000256" key="1">
    <source>
        <dbReference type="SAM" id="Coils"/>
    </source>
</evidence>
<feature type="compositionally biased region" description="Basic and acidic residues" evidence="2">
    <location>
        <begin position="190"/>
        <end position="201"/>
    </location>
</feature>
<gene>
    <name evidence="3" type="ORF">A1Q1_04788</name>
</gene>
<sequence length="564" mass="62406">MSSFSDLSNQVVLPPVDRLYLRLALGLKYDFSLETVPIEHSAQCVEVELNLDALFLEHWLVLPAFIGSSTRCLHVRCYGDTWFDIPEEEDLIHAGPPFDSLDIFTLFTGTEYGFGSPGHRAREDVKAALRGLMVVAMPRATRWSTGLETWPAKVLIVTAVTKEVSTLQPRALKTADLKPKMTTQEFLEDLHKTQSQKEHSKAAAKSAALEDDTGDAPTPNGSSAVGENDKTTSDRGQSSQASSSSDPGIDYACAFSLIISFLDWSTLLALRGICHLIRDAVDDYLTVPEMMFEIRPPKRPNAFLVYACIGGFDRLLPFFANASGSARQMIALRQAKAISLSGRMHPIVNFMFTQLTASATVFIDLVTGTSKCPIDLPPIRRLIIGEDQVAAWSGLALGLHVRHAAQEVEVRIPLGGSWLDWALGPLLCQTAFSSLLRPRTQRLTLRADGRVAAFLDTVKLLFPVSAHPNLNIAVALRTDEWWERVQPSGIVARRIAAVFGVRVQQVSAQVQDAGALMRWIQAAAIEERRREIARQLAAVEEEDEEEEELEDWEIDGEWFGKKAK</sequence>
<evidence type="ECO:0000256" key="2">
    <source>
        <dbReference type="SAM" id="MobiDB-lite"/>
    </source>
</evidence>
<protein>
    <submittedName>
        <fullName evidence="3">Uncharacterized protein</fullName>
    </submittedName>
</protein>
<name>J5SNF4_TRIAS</name>
<dbReference type="KEGG" id="tasa:A1Q1_04788"/>
<feature type="coiled-coil region" evidence="1">
    <location>
        <begin position="522"/>
        <end position="549"/>
    </location>
</feature>
<proteinExistence type="predicted"/>
<dbReference type="AlphaFoldDB" id="J5SNF4"/>
<dbReference type="VEuPathDB" id="FungiDB:A1Q1_04788"/>
<organism evidence="3 4">
    <name type="scientific">Trichosporon asahii var. asahii (strain ATCC 90039 / CBS 2479 / JCM 2466 / KCTC 7840 / NBRC 103889/ NCYC 2677 / UAMH 7654)</name>
    <name type="common">Yeast</name>
    <dbReference type="NCBI Taxonomy" id="1186058"/>
    <lineage>
        <taxon>Eukaryota</taxon>
        <taxon>Fungi</taxon>
        <taxon>Dikarya</taxon>
        <taxon>Basidiomycota</taxon>
        <taxon>Agaricomycotina</taxon>
        <taxon>Tremellomycetes</taxon>
        <taxon>Trichosporonales</taxon>
        <taxon>Trichosporonaceae</taxon>
        <taxon>Trichosporon</taxon>
    </lineage>
</organism>
<dbReference type="HOGENOM" id="CLU_483280_0_0_1"/>
<dbReference type="EMBL" id="ALBS01000283">
    <property type="protein sequence ID" value="EJT46611.1"/>
    <property type="molecule type" value="Genomic_DNA"/>
</dbReference>
<evidence type="ECO:0000313" key="3">
    <source>
        <dbReference type="EMBL" id="EJT46611.1"/>
    </source>
</evidence>
<comment type="caution">
    <text evidence="3">The sequence shown here is derived from an EMBL/GenBank/DDBJ whole genome shotgun (WGS) entry which is preliminary data.</text>
</comment>